<dbReference type="GO" id="GO:0005634">
    <property type="term" value="C:nucleus"/>
    <property type="evidence" value="ECO:0007669"/>
    <property type="project" value="UniProtKB-SubCell"/>
</dbReference>
<feature type="compositionally biased region" description="Basic and acidic residues" evidence="11">
    <location>
        <begin position="8"/>
        <end position="38"/>
    </location>
</feature>
<feature type="domain" description="C2H2-type" evidence="12">
    <location>
        <begin position="141"/>
        <end position="168"/>
    </location>
</feature>
<organism evidence="13 14">
    <name type="scientific">Scyliorhinus torazame</name>
    <name type="common">Cloudy catshark</name>
    <name type="synonym">Catulus torazame</name>
    <dbReference type="NCBI Taxonomy" id="75743"/>
    <lineage>
        <taxon>Eukaryota</taxon>
        <taxon>Metazoa</taxon>
        <taxon>Chordata</taxon>
        <taxon>Craniata</taxon>
        <taxon>Vertebrata</taxon>
        <taxon>Chondrichthyes</taxon>
        <taxon>Elasmobranchii</taxon>
        <taxon>Galeomorphii</taxon>
        <taxon>Galeoidea</taxon>
        <taxon>Carcharhiniformes</taxon>
        <taxon>Scyliorhinidae</taxon>
        <taxon>Scyliorhinus</taxon>
    </lineage>
</organism>
<dbReference type="Gene3D" id="1.10.10.1070">
    <property type="entry name" value="Zinc finger, BED domain-containing"/>
    <property type="match status" value="1"/>
</dbReference>
<evidence type="ECO:0000256" key="3">
    <source>
        <dbReference type="ARBA" id="ARBA00022737"/>
    </source>
</evidence>
<dbReference type="Proteomes" id="UP000288216">
    <property type="component" value="Unassembled WGS sequence"/>
</dbReference>
<dbReference type="EMBL" id="BFAA01001606">
    <property type="protein sequence ID" value="GCB67935.1"/>
    <property type="molecule type" value="Genomic_DNA"/>
</dbReference>
<name>A0A401P469_SCYTO</name>
<evidence type="ECO:0000256" key="6">
    <source>
        <dbReference type="ARBA" id="ARBA00023015"/>
    </source>
</evidence>
<dbReference type="InterPro" id="IPR012337">
    <property type="entry name" value="RNaseH-like_sf"/>
</dbReference>
<keyword evidence="5" id="KW-0862">Zinc</keyword>
<dbReference type="InterPro" id="IPR013087">
    <property type="entry name" value="Znf_C2H2_type"/>
</dbReference>
<comment type="subcellular location">
    <subcellularLocation>
        <location evidence="1">Nucleus</location>
    </subcellularLocation>
</comment>
<comment type="caution">
    <text evidence="13">The sequence shown here is derived from an EMBL/GenBank/DDBJ whole genome shotgun (WGS) entry which is preliminary data.</text>
</comment>
<dbReference type="SUPFAM" id="SSF140996">
    <property type="entry name" value="Hermes dimerisation domain"/>
    <property type="match status" value="1"/>
</dbReference>
<keyword evidence="9" id="KW-0539">Nucleus</keyword>
<dbReference type="OrthoDB" id="10051975at2759"/>
<dbReference type="SMART" id="SM00355">
    <property type="entry name" value="ZnF_C2H2"/>
    <property type="match status" value="4"/>
</dbReference>
<feature type="region of interest" description="Disordered" evidence="11">
    <location>
        <begin position="1"/>
        <end position="38"/>
    </location>
</feature>
<feature type="domain" description="C2H2-type" evidence="12">
    <location>
        <begin position="297"/>
        <end position="324"/>
    </location>
</feature>
<feature type="region of interest" description="Disordered" evidence="11">
    <location>
        <begin position="222"/>
        <end position="262"/>
    </location>
</feature>
<dbReference type="PANTHER" id="PTHR24383">
    <property type="entry name" value="ZINC FINGER PROTEIN"/>
    <property type="match status" value="1"/>
</dbReference>
<dbReference type="GO" id="GO:0008270">
    <property type="term" value="F:zinc ion binding"/>
    <property type="evidence" value="ECO:0007669"/>
    <property type="project" value="UniProtKB-KW"/>
</dbReference>
<dbReference type="Pfam" id="PF05699">
    <property type="entry name" value="Dimer_Tnp_hAT"/>
    <property type="match status" value="1"/>
</dbReference>
<evidence type="ECO:0000259" key="12">
    <source>
        <dbReference type="PROSITE" id="PS50157"/>
    </source>
</evidence>
<dbReference type="PROSITE" id="PS50157">
    <property type="entry name" value="ZINC_FINGER_C2H2_2"/>
    <property type="match status" value="4"/>
</dbReference>
<dbReference type="GO" id="GO:0046983">
    <property type="term" value="F:protein dimerization activity"/>
    <property type="evidence" value="ECO:0007669"/>
    <property type="project" value="InterPro"/>
</dbReference>
<evidence type="ECO:0000256" key="5">
    <source>
        <dbReference type="ARBA" id="ARBA00022833"/>
    </source>
</evidence>
<sequence length="880" mass="98369">MSSLDATIKTENRDDESEVHTELWQDESKDHKSNKNTHEVAEICVVIGEDGAQRCSEQDQPNNRSSEFDEPPGKPNQVNDREENMEWKPQQQASLRAYICGACGKKYKYYSCFRAHVRAHLENETSSPSAETSPQTKNFRYMCDICGKKYKYYSCFQEHRDLHAVDDPYDHAVETPAEVKTEQVEETVRSPGSKTGSYICEYCGKRYKYYTPYQEHVALHASSDAESPLGKRNEAKLPNTCEENNNNSQNSSGGTSVQKSGLSSVKNGSTCQSCGNEHKHCTCLRQHAHNSRGREQYTCGACGIQFQFYNNLIEHMHSHTADNENSLAIKQVQTPRTAAATTSTSTSATATTTTAVAAASPEKKNAHRQSNCTNDVNSSVLEKERQLIAEKLLRVMCSDLSALTVINGKDFVKLAQTLVDVGARYGSFPVADVLGNMNTLALKHLPRMYNQVKVKVTCALGSNACWGIGVTCHCQNVGSESYYILTAHQVEGLQMKRYVLGIKEVDGKETGEQVHQWVLNVLSEFVMSEMRTIYVTDSKVSSATLLKAGMCLRCSACALNSTVRSVLNERTLQAQNMPEVTELVSNCIQLMSSLEQGTVTPELSSLLEGQQVPCCWNSVADSLLLVHEKYEQLRELISGRKELKHLQNCNKSLLSNLTAILAPVKQAVIELSCENKPTLQLVLPTYVKLEKLFTSKANDAGTVSKLCHLFLESLKENFKVETAHKVAMVLDPHLKHLRSVPHYHQEEVINRVCEMISDIGQSCEDAIDFEPARKKMCGINENMKTSPKKEVNQDERKDEVFQYLKEPVPNKTVDLFSYWSNATQKHPKLAKLAFWLLAVPAVGARSDCMNNFGEIFSGKQKGQLTPEVVNKLMFLRSNLQ</sequence>
<evidence type="ECO:0000256" key="2">
    <source>
        <dbReference type="ARBA" id="ARBA00022723"/>
    </source>
</evidence>
<dbReference type="SUPFAM" id="SSF53098">
    <property type="entry name" value="Ribonuclease H-like"/>
    <property type="match status" value="1"/>
</dbReference>
<evidence type="ECO:0000256" key="7">
    <source>
        <dbReference type="ARBA" id="ARBA00023125"/>
    </source>
</evidence>
<feature type="domain" description="C2H2-type" evidence="12">
    <location>
        <begin position="198"/>
        <end position="225"/>
    </location>
</feature>
<evidence type="ECO:0000256" key="9">
    <source>
        <dbReference type="ARBA" id="ARBA00023242"/>
    </source>
</evidence>
<dbReference type="OMA" id="FLEPYTC"/>
<evidence type="ECO:0000256" key="4">
    <source>
        <dbReference type="ARBA" id="ARBA00022771"/>
    </source>
</evidence>
<dbReference type="InterPro" id="IPR008906">
    <property type="entry name" value="HATC_C_dom"/>
</dbReference>
<feature type="region of interest" description="Disordered" evidence="11">
    <location>
        <begin position="338"/>
        <end position="375"/>
    </location>
</feature>
<keyword evidence="14" id="KW-1185">Reference proteome</keyword>
<proteinExistence type="predicted"/>
<feature type="compositionally biased region" description="Low complexity" evidence="11">
    <location>
        <begin position="338"/>
        <end position="360"/>
    </location>
</feature>
<feature type="region of interest" description="Disordered" evidence="11">
    <location>
        <begin position="53"/>
        <end position="88"/>
    </location>
</feature>
<dbReference type="PROSITE" id="PS00028">
    <property type="entry name" value="ZINC_FINGER_C2H2_1"/>
    <property type="match status" value="4"/>
</dbReference>
<evidence type="ECO:0000313" key="14">
    <source>
        <dbReference type="Proteomes" id="UP000288216"/>
    </source>
</evidence>
<evidence type="ECO:0000256" key="11">
    <source>
        <dbReference type="SAM" id="MobiDB-lite"/>
    </source>
</evidence>
<evidence type="ECO:0000256" key="8">
    <source>
        <dbReference type="ARBA" id="ARBA00023163"/>
    </source>
</evidence>
<keyword evidence="6" id="KW-0805">Transcription regulation</keyword>
<dbReference type="GO" id="GO:0003677">
    <property type="term" value="F:DNA binding"/>
    <property type="evidence" value="ECO:0007669"/>
    <property type="project" value="UniProtKB-KW"/>
</dbReference>
<accession>A0A401P469</accession>
<dbReference type="InterPro" id="IPR036236">
    <property type="entry name" value="Znf_C2H2_sf"/>
</dbReference>
<evidence type="ECO:0000313" key="13">
    <source>
        <dbReference type="EMBL" id="GCB67935.1"/>
    </source>
</evidence>
<feature type="domain" description="C2H2-type" evidence="12">
    <location>
        <begin position="98"/>
        <end position="125"/>
    </location>
</feature>
<dbReference type="AlphaFoldDB" id="A0A401P469"/>
<dbReference type="PANTHER" id="PTHR24383:SF12">
    <property type="entry name" value="ZINC FINGER PROTEIN 618"/>
    <property type="match status" value="1"/>
</dbReference>
<reference evidence="13 14" key="1">
    <citation type="journal article" date="2018" name="Nat. Ecol. Evol.">
        <title>Shark genomes provide insights into elasmobranch evolution and the origin of vertebrates.</title>
        <authorList>
            <person name="Hara Y"/>
            <person name="Yamaguchi K"/>
            <person name="Onimaru K"/>
            <person name="Kadota M"/>
            <person name="Koyanagi M"/>
            <person name="Keeley SD"/>
            <person name="Tatsumi K"/>
            <person name="Tanaka K"/>
            <person name="Motone F"/>
            <person name="Kageyama Y"/>
            <person name="Nozu R"/>
            <person name="Adachi N"/>
            <person name="Nishimura O"/>
            <person name="Nakagawa R"/>
            <person name="Tanegashima C"/>
            <person name="Kiyatake I"/>
            <person name="Matsumoto R"/>
            <person name="Murakumo K"/>
            <person name="Nishida K"/>
            <person name="Terakita A"/>
            <person name="Kuratani S"/>
            <person name="Sato K"/>
            <person name="Hyodo S Kuraku.S."/>
        </authorList>
    </citation>
    <scope>NUCLEOTIDE SEQUENCE [LARGE SCALE GENOMIC DNA]</scope>
</reference>
<keyword evidence="7" id="KW-0238">DNA-binding</keyword>
<feature type="compositionally biased region" description="Low complexity" evidence="11">
    <location>
        <begin position="239"/>
        <end position="256"/>
    </location>
</feature>
<evidence type="ECO:0000256" key="10">
    <source>
        <dbReference type="PROSITE-ProRule" id="PRU00042"/>
    </source>
</evidence>
<keyword evidence="4 10" id="KW-0863">Zinc-finger</keyword>
<keyword evidence="2" id="KW-0479">Metal-binding</keyword>
<dbReference type="SUPFAM" id="SSF57667">
    <property type="entry name" value="beta-beta-alpha zinc fingers"/>
    <property type="match status" value="2"/>
</dbReference>
<dbReference type="STRING" id="75743.A0A401P469"/>
<protein>
    <recommendedName>
        <fullName evidence="12">C2H2-type domain-containing protein</fullName>
    </recommendedName>
</protein>
<keyword evidence="3" id="KW-0677">Repeat</keyword>
<keyword evidence="8" id="KW-0804">Transcription</keyword>
<dbReference type="Gene3D" id="3.30.160.60">
    <property type="entry name" value="Classic Zinc Finger"/>
    <property type="match status" value="1"/>
</dbReference>
<gene>
    <name evidence="13" type="ORF">scyTo_0005226</name>
</gene>
<evidence type="ECO:0000256" key="1">
    <source>
        <dbReference type="ARBA" id="ARBA00004123"/>
    </source>
</evidence>